<reference evidence="2" key="1">
    <citation type="journal article" date="2023" name="Mol. Phylogenet. Evol.">
        <title>Genome-scale phylogeny and comparative genomics of the fungal order Sordariales.</title>
        <authorList>
            <person name="Hensen N."/>
            <person name="Bonometti L."/>
            <person name="Westerberg I."/>
            <person name="Brannstrom I.O."/>
            <person name="Guillou S."/>
            <person name="Cros-Aarteil S."/>
            <person name="Calhoun S."/>
            <person name="Haridas S."/>
            <person name="Kuo A."/>
            <person name="Mondo S."/>
            <person name="Pangilinan J."/>
            <person name="Riley R."/>
            <person name="LaButti K."/>
            <person name="Andreopoulos B."/>
            <person name="Lipzen A."/>
            <person name="Chen C."/>
            <person name="Yan M."/>
            <person name="Daum C."/>
            <person name="Ng V."/>
            <person name="Clum A."/>
            <person name="Steindorff A."/>
            <person name="Ohm R.A."/>
            <person name="Martin F."/>
            <person name="Silar P."/>
            <person name="Natvig D.O."/>
            <person name="Lalanne C."/>
            <person name="Gautier V."/>
            <person name="Ament-Velasquez S.L."/>
            <person name="Kruys A."/>
            <person name="Hutchinson M.I."/>
            <person name="Powell A.J."/>
            <person name="Barry K."/>
            <person name="Miller A.N."/>
            <person name="Grigoriev I.V."/>
            <person name="Debuchy R."/>
            <person name="Gladieux P."/>
            <person name="Hiltunen Thoren M."/>
            <person name="Johannesson H."/>
        </authorList>
    </citation>
    <scope>NUCLEOTIDE SEQUENCE</scope>
    <source>
        <strain evidence="2">CBS 314.62</strain>
    </source>
</reference>
<name>A0AAE1CI84_9PEZI</name>
<evidence type="ECO:0000313" key="2">
    <source>
        <dbReference type="EMBL" id="KAK3695320.1"/>
    </source>
</evidence>
<keyword evidence="1" id="KW-1133">Transmembrane helix</keyword>
<keyword evidence="1" id="KW-0472">Membrane</keyword>
<reference evidence="2" key="2">
    <citation type="submission" date="2023-06" db="EMBL/GenBank/DDBJ databases">
        <authorList>
            <consortium name="Lawrence Berkeley National Laboratory"/>
            <person name="Haridas S."/>
            <person name="Hensen N."/>
            <person name="Bonometti L."/>
            <person name="Westerberg I."/>
            <person name="Brannstrom I.O."/>
            <person name="Guillou S."/>
            <person name="Cros-Aarteil S."/>
            <person name="Calhoun S."/>
            <person name="Kuo A."/>
            <person name="Mondo S."/>
            <person name="Pangilinan J."/>
            <person name="Riley R."/>
            <person name="Labutti K."/>
            <person name="Andreopoulos B."/>
            <person name="Lipzen A."/>
            <person name="Chen C."/>
            <person name="Yanf M."/>
            <person name="Daum C."/>
            <person name="Ng V."/>
            <person name="Clum A."/>
            <person name="Steindorff A."/>
            <person name="Ohm R."/>
            <person name="Martin F."/>
            <person name="Silar P."/>
            <person name="Natvig D."/>
            <person name="Lalanne C."/>
            <person name="Gautier V."/>
            <person name="Ament-Velasquez S.L."/>
            <person name="Kruys A."/>
            <person name="Hutchinson M.I."/>
            <person name="Powell A.J."/>
            <person name="Barry K."/>
            <person name="Miller A.N."/>
            <person name="Grigoriev I.V."/>
            <person name="Debuchy R."/>
            <person name="Gladieux P."/>
            <person name="Thoren M.H."/>
            <person name="Johannesson H."/>
        </authorList>
    </citation>
    <scope>NUCLEOTIDE SEQUENCE</scope>
    <source>
        <strain evidence="2">CBS 314.62</strain>
    </source>
</reference>
<dbReference type="EMBL" id="JAULSO010000001">
    <property type="protein sequence ID" value="KAK3695320.1"/>
    <property type="molecule type" value="Genomic_DNA"/>
</dbReference>
<keyword evidence="1" id="KW-0812">Transmembrane</keyword>
<protein>
    <submittedName>
        <fullName evidence="2">Uncharacterized protein</fullName>
    </submittedName>
</protein>
<proteinExistence type="predicted"/>
<dbReference type="Proteomes" id="UP001270362">
    <property type="component" value="Unassembled WGS sequence"/>
</dbReference>
<evidence type="ECO:0000256" key="1">
    <source>
        <dbReference type="SAM" id="Phobius"/>
    </source>
</evidence>
<feature type="transmembrane region" description="Helical" evidence="1">
    <location>
        <begin position="34"/>
        <end position="55"/>
    </location>
</feature>
<keyword evidence="3" id="KW-1185">Reference proteome</keyword>
<organism evidence="2 3">
    <name type="scientific">Podospora appendiculata</name>
    <dbReference type="NCBI Taxonomy" id="314037"/>
    <lineage>
        <taxon>Eukaryota</taxon>
        <taxon>Fungi</taxon>
        <taxon>Dikarya</taxon>
        <taxon>Ascomycota</taxon>
        <taxon>Pezizomycotina</taxon>
        <taxon>Sordariomycetes</taxon>
        <taxon>Sordariomycetidae</taxon>
        <taxon>Sordariales</taxon>
        <taxon>Podosporaceae</taxon>
        <taxon>Podospora</taxon>
    </lineage>
</organism>
<evidence type="ECO:0000313" key="3">
    <source>
        <dbReference type="Proteomes" id="UP001270362"/>
    </source>
</evidence>
<dbReference type="AlphaFoldDB" id="A0AAE1CI84"/>
<accession>A0AAE1CI84</accession>
<gene>
    <name evidence="2" type="ORF">B0T22DRAFT_454974</name>
</gene>
<comment type="caution">
    <text evidence="2">The sequence shown here is derived from an EMBL/GenBank/DDBJ whole genome shotgun (WGS) entry which is preliminary data.</text>
</comment>
<sequence>MLQGKRVICLHAVHVRTETNNCTGRLTRSSHSSAVFGFLFLFLFVAAGVAVAVAVPNPSPAPPPWGPARATVLPHWLVPCSPVQLWILPRCSRIPRSSDIHLDTIPYTHPHSERWSPPLLLSRCAWPSESRGEMGAGNDRNRRVVGLWPAMAMAMAEASRHGVRGAFVSVSLSYQIGRAESLMSGQPNSDGAVSFFVCAYMPGQDAVCTTASACSFFCAGAFATSSTRVPFDDGTSSLACLATQRGTVVHREARKML</sequence>